<comment type="subcellular location">
    <subcellularLocation>
        <location evidence="7">Postsynaptic density</location>
    </subcellularLocation>
</comment>
<dbReference type="PRINTS" id="PR00450">
    <property type="entry name" value="RECOVERIN"/>
</dbReference>
<dbReference type="GO" id="GO:0005509">
    <property type="term" value="F:calcium ion binding"/>
    <property type="evidence" value="ECO:0007669"/>
    <property type="project" value="InterPro"/>
</dbReference>
<evidence type="ECO:0000256" key="3">
    <source>
        <dbReference type="ARBA" id="ARBA00022723"/>
    </source>
</evidence>
<dbReference type="CDD" id="cd00051">
    <property type="entry name" value="EFh"/>
    <property type="match status" value="2"/>
</dbReference>
<evidence type="ECO:0000313" key="12">
    <source>
        <dbReference type="Ensembl" id="ENSBGRP00000011412.1"/>
    </source>
</evidence>
<feature type="domain" description="EF-hand" evidence="11">
    <location>
        <begin position="195"/>
        <end position="230"/>
    </location>
</feature>
<dbReference type="GeneTree" id="ENSGT00940000163010"/>
<keyword evidence="4" id="KW-0677">Repeat</keyword>
<feature type="domain" description="EF-hand" evidence="11">
    <location>
        <begin position="159"/>
        <end position="194"/>
    </location>
</feature>
<dbReference type="PROSITE" id="PS00018">
    <property type="entry name" value="EF_HAND_1"/>
    <property type="match status" value="3"/>
</dbReference>
<dbReference type="SMART" id="SM00054">
    <property type="entry name" value="EFh"/>
    <property type="match status" value="3"/>
</dbReference>
<dbReference type="PROSITE" id="PS50222">
    <property type="entry name" value="EF_HAND_2"/>
    <property type="match status" value="3"/>
</dbReference>
<dbReference type="InterPro" id="IPR018247">
    <property type="entry name" value="EF_Hand_1_Ca_BS"/>
</dbReference>
<dbReference type="Pfam" id="PF00036">
    <property type="entry name" value="EF-hand_1"/>
    <property type="match status" value="1"/>
</dbReference>
<dbReference type="Gene3D" id="1.10.238.10">
    <property type="entry name" value="EF-hand"/>
    <property type="match status" value="1"/>
</dbReference>
<keyword evidence="13" id="KW-1185">Reference proteome</keyword>
<evidence type="ECO:0000256" key="4">
    <source>
        <dbReference type="ARBA" id="ARBA00022737"/>
    </source>
</evidence>
<evidence type="ECO:0000256" key="10">
    <source>
        <dbReference type="ARBA" id="ARBA00045314"/>
    </source>
</evidence>
<comment type="similarity">
    <text evidence="1">Belongs to the recoverin family.</text>
</comment>
<proteinExistence type="inferred from homology"/>
<dbReference type="GO" id="GO:0008048">
    <property type="term" value="F:calcium sensitive guanylate cyclase activator activity"/>
    <property type="evidence" value="ECO:0007669"/>
    <property type="project" value="TreeGrafter"/>
</dbReference>
<dbReference type="PANTHER" id="PTHR23055">
    <property type="entry name" value="CALCIUM BINDING PROTEINS"/>
    <property type="match status" value="1"/>
</dbReference>
<accession>A0A8B9WTK2</accession>
<dbReference type="AlphaFoldDB" id="A0A8B9WTK2"/>
<dbReference type="InterPro" id="IPR011992">
    <property type="entry name" value="EF-hand-dom_pair"/>
</dbReference>
<dbReference type="GO" id="GO:0014069">
    <property type="term" value="C:postsynaptic density"/>
    <property type="evidence" value="ECO:0007669"/>
    <property type="project" value="UniProtKB-SubCell"/>
</dbReference>
<sequence length="289" mass="32175">MRKLTIIYHEILCAWLLSLSVTFSRLIRVVGVHPCAPGDGRLAVGMYPPPGRLQPSGLHPTPACVLASPVFAVDVPSLITTLHAVGHSGLFLLFPALAFSAGCLALGRAPSRWWCWSLLHRLLPGLYLQVQGFIKDCPSGQLDAAGFQKIYKQFFPFGDPTKFATFVFNVFDENKDGRIEFSEFIQALSVTSRGTLDEKLRWAFKLYDLDNDGYITRNEMLDIVDAIYQMVGNTVELPEEENTPEKRVDRIFAMMDKNADGKLTLQEFQEGSKADPSIVQALSLYDGLV</sequence>
<evidence type="ECO:0000256" key="1">
    <source>
        <dbReference type="ARBA" id="ARBA00006049"/>
    </source>
</evidence>
<dbReference type="FunFam" id="1.10.238.10:FF:000009">
    <property type="entry name" value="Visinin-like protein 1"/>
    <property type="match status" value="1"/>
</dbReference>
<protein>
    <recommendedName>
        <fullName evidence="8">Neuronal calcium sensor 1</fullName>
    </recommendedName>
    <alternativeName>
        <fullName evidence="9">Frequenin homolog</fullName>
    </alternativeName>
</protein>
<comment type="function">
    <text evidence="10">Neuronal calcium sensor, regulator of G protein-coupled receptor phosphorylation in a calcium dependent manner. Directly regulates GRK1 (RHOK), but not GRK2 to GRK5. Can substitute for calmodulin. Stimulates PI4KB kinase activity. Involved in long-term synaptic plasticity through its interaction with PICK1. May also play a role in neuron differentiation through inhibition of the activity of N-type voltage-gated calcium channel.</text>
</comment>
<dbReference type="Ensembl" id="ENSBGRT00000013139.1">
    <property type="protein sequence ID" value="ENSBGRP00000011412.1"/>
    <property type="gene ID" value="ENSBGRG00000007065.1"/>
</dbReference>
<keyword evidence="5" id="KW-0106">Calcium</keyword>
<organism evidence="12 13">
    <name type="scientific">Bos mutus grunniens</name>
    <name type="common">Wild yak</name>
    <name type="synonym">Bos grunniens</name>
    <dbReference type="NCBI Taxonomy" id="30521"/>
    <lineage>
        <taxon>Eukaryota</taxon>
        <taxon>Metazoa</taxon>
        <taxon>Chordata</taxon>
        <taxon>Craniata</taxon>
        <taxon>Vertebrata</taxon>
        <taxon>Euteleostomi</taxon>
        <taxon>Mammalia</taxon>
        <taxon>Eutheria</taxon>
        <taxon>Laurasiatheria</taxon>
        <taxon>Artiodactyla</taxon>
        <taxon>Ruminantia</taxon>
        <taxon>Pecora</taxon>
        <taxon>Bovidae</taxon>
        <taxon>Bovinae</taxon>
        <taxon>Bos</taxon>
    </lineage>
</organism>
<evidence type="ECO:0000256" key="6">
    <source>
        <dbReference type="ARBA" id="ARBA00023288"/>
    </source>
</evidence>
<dbReference type="PANTHER" id="PTHR23055:SF198">
    <property type="entry name" value="NEURONAL CALCIUM SENSOR 1"/>
    <property type="match status" value="1"/>
</dbReference>
<keyword evidence="2" id="KW-0519">Myristate</keyword>
<reference evidence="12" key="2">
    <citation type="submission" date="2025-05" db="UniProtKB">
        <authorList>
            <consortium name="Ensembl"/>
        </authorList>
    </citation>
    <scope>IDENTIFICATION</scope>
</reference>
<name>A0A8B9WTK2_BOSMU</name>
<evidence type="ECO:0000256" key="5">
    <source>
        <dbReference type="ARBA" id="ARBA00022837"/>
    </source>
</evidence>
<dbReference type="Pfam" id="PF13499">
    <property type="entry name" value="EF-hand_7"/>
    <property type="match status" value="1"/>
</dbReference>
<evidence type="ECO:0000256" key="9">
    <source>
        <dbReference type="ARBA" id="ARBA00042385"/>
    </source>
</evidence>
<evidence type="ECO:0000256" key="7">
    <source>
        <dbReference type="ARBA" id="ARBA00034105"/>
    </source>
</evidence>
<dbReference type="SUPFAM" id="SSF47473">
    <property type="entry name" value="EF-hand"/>
    <property type="match status" value="1"/>
</dbReference>
<evidence type="ECO:0000259" key="11">
    <source>
        <dbReference type="PROSITE" id="PS50222"/>
    </source>
</evidence>
<keyword evidence="6" id="KW-0449">Lipoprotein</keyword>
<feature type="domain" description="EF-hand" evidence="11">
    <location>
        <begin position="243"/>
        <end position="278"/>
    </location>
</feature>
<dbReference type="Ensembl" id="ENSBGRT00000013101.1">
    <property type="protein sequence ID" value="ENSBGRP00000011382.1"/>
    <property type="gene ID" value="ENSBGRG00000007065.1"/>
</dbReference>
<dbReference type="InterPro" id="IPR002048">
    <property type="entry name" value="EF_hand_dom"/>
</dbReference>
<keyword evidence="3" id="KW-0479">Metal-binding</keyword>
<dbReference type="Proteomes" id="UP000694520">
    <property type="component" value="Chromosome 9"/>
</dbReference>
<evidence type="ECO:0000256" key="8">
    <source>
        <dbReference type="ARBA" id="ARBA00039972"/>
    </source>
</evidence>
<dbReference type="InterPro" id="IPR028846">
    <property type="entry name" value="Recoverin"/>
</dbReference>
<evidence type="ECO:0000313" key="13">
    <source>
        <dbReference type="Proteomes" id="UP000694520"/>
    </source>
</evidence>
<reference evidence="12" key="1">
    <citation type="submission" date="2019-05" db="EMBL/GenBank/DDBJ databases">
        <authorList>
            <person name="Zhang S."/>
            <person name="Liu J."/>
        </authorList>
    </citation>
    <scope>NUCLEOTIDE SEQUENCE [LARGE SCALE GENOMIC DNA]</scope>
</reference>
<evidence type="ECO:0000256" key="2">
    <source>
        <dbReference type="ARBA" id="ARBA00022707"/>
    </source>
</evidence>